<dbReference type="InterPro" id="IPR001878">
    <property type="entry name" value="Znf_CCHC"/>
</dbReference>
<dbReference type="EMBL" id="OZ034821">
    <property type="protein sequence ID" value="CAL1406407.1"/>
    <property type="molecule type" value="Genomic_DNA"/>
</dbReference>
<feature type="domain" description="CCHC-type" evidence="3">
    <location>
        <begin position="254"/>
        <end position="269"/>
    </location>
</feature>
<evidence type="ECO:0000259" key="3">
    <source>
        <dbReference type="PROSITE" id="PS50158"/>
    </source>
</evidence>
<dbReference type="PANTHER" id="PTHR31286:SF99">
    <property type="entry name" value="DUF4283 DOMAIN-CONTAINING PROTEIN"/>
    <property type="match status" value="1"/>
</dbReference>
<evidence type="ECO:0000313" key="5">
    <source>
        <dbReference type="Proteomes" id="UP001497516"/>
    </source>
</evidence>
<dbReference type="InterPro" id="IPR025836">
    <property type="entry name" value="Zn_knuckle_CX2CX4HX4C"/>
</dbReference>
<organism evidence="4 5">
    <name type="scientific">Linum trigynum</name>
    <dbReference type="NCBI Taxonomy" id="586398"/>
    <lineage>
        <taxon>Eukaryota</taxon>
        <taxon>Viridiplantae</taxon>
        <taxon>Streptophyta</taxon>
        <taxon>Embryophyta</taxon>
        <taxon>Tracheophyta</taxon>
        <taxon>Spermatophyta</taxon>
        <taxon>Magnoliopsida</taxon>
        <taxon>eudicotyledons</taxon>
        <taxon>Gunneridae</taxon>
        <taxon>Pentapetalae</taxon>
        <taxon>rosids</taxon>
        <taxon>fabids</taxon>
        <taxon>Malpighiales</taxon>
        <taxon>Linaceae</taxon>
        <taxon>Linum</taxon>
    </lineage>
</organism>
<evidence type="ECO:0000313" key="4">
    <source>
        <dbReference type="EMBL" id="CAL1406407.1"/>
    </source>
</evidence>
<dbReference type="GO" id="GO:0008270">
    <property type="term" value="F:zinc ion binding"/>
    <property type="evidence" value="ECO:0007669"/>
    <property type="project" value="UniProtKB-KW"/>
</dbReference>
<feature type="compositionally biased region" description="Polar residues" evidence="2">
    <location>
        <begin position="560"/>
        <end position="569"/>
    </location>
</feature>
<reference evidence="4 5" key="1">
    <citation type="submission" date="2024-04" db="EMBL/GenBank/DDBJ databases">
        <authorList>
            <person name="Fracassetti M."/>
        </authorList>
    </citation>
    <scope>NUCLEOTIDE SEQUENCE [LARGE SCALE GENOMIC DNA]</scope>
</reference>
<feature type="compositionally biased region" description="Polar residues" evidence="2">
    <location>
        <begin position="408"/>
        <end position="448"/>
    </location>
</feature>
<feature type="region of interest" description="Disordered" evidence="2">
    <location>
        <begin position="308"/>
        <end position="499"/>
    </location>
</feature>
<evidence type="ECO:0000256" key="2">
    <source>
        <dbReference type="SAM" id="MobiDB-lite"/>
    </source>
</evidence>
<dbReference type="PANTHER" id="PTHR31286">
    <property type="entry name" value="GLYCINE-RICH CELL WALL STRUCTURAL PROTEIN 1.8-LIKE"/>
    <property type="match status" value="1"/>
</dbReference>
<dbReference type="Pfam" id="PF14111">
    <property type="entry name" value="DUF4283"/>
    <property type="match status" value="1"/>
</dbReference>
<dbReference type="InterPro" id="IPR040256">
    <property type="entry name" value="At4g02000-like"/>
</dbReference>
<proteinExistence type="predicted"/>
<dbReference type="InterPro" id="IPR025558">
    <property type="entry name" value="DUF4283"/>
</dbReference>
<accession>A0AAV2G8B4</accession>
<feature type="compositionally biased region" description="Polar residues" evidence="2">
    <location>
        <begin position="348"/>
        <end position="358"/>
    </location>
</feature>
<feature type="region of interest" description="Disordered" evidence="2">
    <location>
        <begin position="542"/>
        <end position="580"/>
    </location>
</feature>
<feature type="compositionally biased region" description="Basic residues" evidence="2">
    <location>
        <begin position="309"/>
        <end position="319"/>
    </location>
</feature>
<protein>
    <recommendedName>
        <fullName evidence="3">CCHC-type domain-containing protein</fullName>
    </recommendedName>
</protein>
<keyword evidence="1" id="KW-0862">Zinc</keyword>
<dbReference type="AlphaFoldDB" id="A0AAV2G8B4"/>
<name>A0AAV2G8B4_9ROSI</name>
<evidence type="ECO:0000256" key="1">
    <source>
        <dbReference type="PROSITE-ProRule" id="PRU00047"/>
    </source>
</evidence>
<dbReference type="GO" id="GO:0003676">
    <property type="term" value="F:nucleic acid binding"/>
    <property type="evidence" value="ECO:0007669"/>
    <property type="project" value="InterPro"/>
</dbReference>
<dbReference type="Pfam" id="PF14392">
    <property type="entry name" value="zf-CCHC_4"/>
    <property type="match status" value="1"/>
</dbReference>
<keyword evidence="1" id="KW-0479">Metal-binding</keyword>
<dbReference type="PROSITE" id="PS50158">
    <property type="entry name" value="ZF_CCHC"/>
    <property type="match status" value="1"/>
</dbReference>
<feature type="compositionally biased region" description="Polar residues" evidence="2">
    <location>
        <begin position="321"/>
        <end position="331"/>
    </location>
</feature>
<keyword evidence="5" id="KW-1185">Reference proteome</keyword>
<feature type="region of interest" description="Disordered" evidence="2">
    <location>
        <begin position="1"/>
        <end position="25"/>
    </location>
</feature>
<feature type="compositionally biased region" description="Polar residues" evidence="2">
    <location>
        <begin position="7"/>
        <end position="16"/>
    </location>
</feature>
<sequence>MLCNDPGGSNSPTNPANRPLSQVPPVASPASFPPLNFKSALTGPVQEAASKINQWTFVGQHDLEPGLYGGEPELKVSGQFKERLCQPWSKTLVVRLLGRSVSYKYLCSQLRWKWRPVGRLDIVDLNNETFLVSFHNDQDLLNSLTGGPWTILDHYLVVHKWSPSFRTSDKPHRSVVAWVQLPELPVHFYHREVLFALGNLIGRTVKLDYHTENLERGKFARIAVELDMTKPLATRIRLDGFWQPVLYENLPEICFDCGRIGHTEEACPKKVCAAITASTATPSADTPTPMVMPAPEPAAGYGPWMQVTRKSKRQNRKVAQKTASVQGSDPNQGAIEGKMAGKVPQSGKGEQNKASSGKNGKGNIAQKIEERKGIPNNSKGKGNGPLGGKPGTTSQEWRITGGKGPLGTAQTHTESKASNQQAGTNPMSQPMTPNPIPSSHVSPQTKSSIPIPLRFPTPTKENSDPNLPSVSIRDHYPKKKSPQAPGKEAKMGIQKDPSKRLMNCSSSLAKDKLQEFVKKAGLLLNPQAIEDFMMSNSRKLEEARTPLGEIRSDATMMDPESSTSLTSCASADRLQPTDNP</sequence>
<dbReference type="Proteomes" id="UP001497516">
    <property type="component" value="Chromosome 8"/>
</dbReference>
<keyword evidence="1" id="KW-0863">Zinc-finger</keyword>
<feature type="compositionally biased region" description="Gly residues" evidence="2">
    <location>
        <begin position="381"/>
        <end position="390"/>
    </location>
</feature>
<gene>
    <name evidence="4" type="ORF">LTRI10_LOCUS46135</name>
</gene>